<dbReference type="GO" id="GO:0051016">
    <property type="term" value="P:barbed-end actin filament capping"/>
    <property type="evidence" value="ECO:0007669"/>
    <property type="project" value="InterPro"/>
</dbReference>
<feature type="compositionally biased region" description="Polar residues" evidence="4">
    <location>
        <begin position="488"/>
        <end position="501"/>
    </location>
</feature>
<comment type="subcellular location">
    <subcellularLocation>
        <location evidence="1">Membrane raft</location>
        <topology evidence="1">Peripheral membrane protein</topology>
    </subcellularLocation>
</comment>
<dbReference type="Proteomes" id="UP000190831">
    <property type="component" value="Chromosome D"/>
</dbReference>
<dbReference type="STRING" id="4955.A0A1G4MBQ8"/>
<feature type="region of interest" description="Disordered" evidence="4">
    <location>
        <begin position="643"/>
        <end position="867"/>
    </location>
</feature>
<dbReference type="GO" id="GO:0030479">
    <property type="term" value="C:actin cortical patch"/>
    <property type="evidence" value="ECO:0007669"/>
    <property type="project" value="InterPro"/>
</dbReference>
<comment type="similarity">
    <text evidence="2">Belongs to the AIM3 family.</text>
</comment>
<feature type="compositionally biased region" description="Low complexity" evidence="4">
    <location>
        <begin position="105"/>
        <end position="134"/>
    </location>
</feature>
<feature type="compositionally biased region" description="Polar residues" evidence="4">
    <location>
        <begin position="600"/>
        <end position="618"/>
    </location>
</feature>
<reference evidence="5 6" key="1">
    <citation type="submission" date="2016-03" db="EMBL/GenBank/DDBJ databases">
        <authorList>
            <person name="Devillers H."/>
        </authorList>
    </citation>
    <scope>NUCLEOTIDE SEQUENCE [LARGE SCALE GENOMIC DNA]</scope>
    <source>
        <strain evidence="5">CBS 6772</strain>
    </source>
</reference>
<keyword evidence="6" id="KW-1185">Reference proteome</keyword>
<dbReference type="InterPro" id="IPR031370">
    <property type="entry name" value="Aim3"/>
</dbReference>
<dbReference type="Pfam" id="PF17096">
    <property type="entry name" value="AIM3"/>
    <property type="match status" value="1"/>
</dbReference>
<evidence type="ECO:0000256" key="3">
    <source>
        <dbReference type="ARBA" id="ARBA00023136"/>
    </source>
</evidence>
<feature type="compositionally biased region" description="Polar residues" evidence="4">
    <location>
        <begin position="182"/>
        <end position="191"/>
    </location>
</feature>
<dbReference type="OrthoDB" id="3973404at2759"/>
<dbReference type="GO" id="GO:0045121">
    <property type="term" value="C:membrane raft"/>
    <property type="evidence" value="ECO:0007669"/>
    <property type="project" value="UniProtKB-SubCell"/>
</dbReference>
<feature type="compositionally biased region" description="Acidic residues" evidence="4">
    <location>
        <begin position="754"/>
        <end position="763"/>
    </location>
</feature>
<feature type="compositionally biased region" description="Polar residues" evidence="4">
    <location>
        <begin position="53"/>
        <end position="71"/>
    </location>
</feature>
<feature type="compositionally biased region" description="Polar residues" evidence="4">
    <location>
        <begin position="731"/>
        <end position="751"/>
    </location>
</feature>
<keyword evidence="3" id="KW-0472">Membrane</keyword>
<evidence type="ECO:0000256" key="4">
    <source>
        <dbReference type="SAM" id="MobiDB-lite"/>
    </source>
</evidence>
<feature type="compositionally biased region" description="Low complexity" evidence="4">
    <location>
        <begin position="564"/>
        <end position="581"/>
    </location>
</feature>
<evidence type="ECO:0000256" key="1">
    <source>
        <dbReference type="ARBA" id="ARBA00004256"/>
    </source>
</evidence>
<accession>A0A1G4MBQ8</accession>
<feature type="compositionally biased region" description="Polar residues" evidence="4">
    <location>
        <begin position="660"/>
        <end position="672"/>
    </location>
</feature>
<organism evidence="5 6">
    <name type="scientific">Lachancea fermentati</name>
    <name type="common">Zygosaccharomyces fermentati</name>
    <dbReference type="NCBI Taxonomy" id="4955"/>
    <lineage>
        <taxon>Eukaryota</taxon>
        <taxon>Fungi</taxon>
        <taxon>Dikarya</taxon>
        <taxon>Ascomycota</taxon>
        <taxon>Saccharomycotina</taxon>
        <taxon>Saccharomycetes</taxon>
        <taxon>Saccharomycetales</taxon>
        <taxon>Saccharomycetaceae</taxon>
        <taxon>Lachancea</taxon>
    </lineage>
</organism>
<feature type="compositionally biased region" description="Low complexity" evidence="4">
    <location>
        <begin position="162"/>
        <end position="181"/>
    </location>
</feature>
<feature type="compositionally biased region" description="Polar residues" evidence="4">
    <location>
        <begin position="202"/>
        <end position="234"/>
    </location>
</feature>
<gene>
    <name evidence="5" type="ORF">LAFE_0D08988G</name>
</gene>
<proteinExistence type="inferred from homology"/>
<feature type="compositionally biased region" description="Polar residues" evidence="4">
    <location>
        <begin position="138"/>
        <end position="159"/>
    </location>
</feature>
<evidence type="ECO:0000256" key="2">
    <source>
        <dbReference type="ARBA" id="ARBA00005311"/>
    </source>
</evidence>
<dbReference type="EMBL" id="LT598492">
    <property type="protein sequence ID" value="SCW01275.1"/>
    <property type="molecule type" value="Genomic_DNA"/>
</dbReference>
<feature type="compositionally biased region" description="Pro residues" evidence="4">
    <location>
        <begin position="716"/>
        <end position="727"/>
    </location>
</feature>
<dbReference type="OMA" id="DNPFRRY"/>
<evidence type="ECO:0000313" key="6">
    <source>
        <dbReference type="Proteomes" id="UP000190831"/>
    </source>
</evidence>
<feature type="region of interest" description="Disordered" evidence="4">
    <location>
        <begin position="549"/>
        <end position="627"/>
    </location>
</feature>
<name>A0A1G4MBQ8_LACFM</name>
<dbReference type="AlphaFoldDB" id="A0A1G4MBQ8"/>
<feature type="region of interest" description="Disordered" evidence="4">
    <location>
        <begin position="469"/>
        <end position="519"/>
    </location>
</feature>
<sequence>MSNFWDNNKGSIMNGITTAGKYGFQGTKFVAKAGYKAGKQHYNSSKNRREGKTSSNDSDNEDIYSNKSPSPVTHLVDPSNFAPPPLRAGQKQYRSDGSLAEGLPSSNVSSGVSSSISQPAPGSQGPPSYPQQAPVVNMPQTADQQWAQRPQPASATQVGSRPLPFQPTTAAPAPIARPILPSRTNTAQSYTLGAAPTAAIPTPSQGQYAIRSETQTAASPAYISSPQPTQQSYYAPTAVPTAPPVIENQPVQMSVTQDPPARPITEEIITTQNQSSLPNPQLMSANFQQVSPVYERPAAVLPPSTPQDNTMASNSIYAEPPHHRGPPPAERELPMAQGRLIITPREKIQLTDLTQVAPEPLSQSEMITQEIEGVYGPQISNSGVMNQAEPTIPDSNIPSQPHMQYGFKNVAPSQTYSRPAAMLPHEISNVTQTIVTPVASPSPQSSISIQPHDFNAPKPKIEIPEVDVSALPPPPVHSRRSESPILTMPSSKPPSRSTTFNCEVDPPPYGQPADMSHSETAGLTGNEIALNNDSGTGAVGVAGRYANNGDVAFPPPPKPSRLHSGTPSTSGLSSSSSSSTGVNALTPRPVPSPAQRKGSSRTSVFAPNLSNSRQASHKNSQEDKPRAAVLGIYDYNVKVNFEPPPKPFRRGEEVSHKMGATQSQKISSPMTSEDSRGMPPTIFPPSQAPEFTPGMPSAGISQTAILPTHAPESTPRLPPTAFPPPRAPISHHSNISATTEVTSDGSDSSNYVDAESDNALEGEPDIRSSNISKKVPPVVKKKPKTLEALHINDSSSEKHSTADFSNELANMLSKRKAAPPVPIKKESLKKPPAVPTKKPSLMASSSTSHLGGTPKFPKSNKIKTAAPVVASKPKFTMENLEHKMASVKMEESGLDENDLDDNPFRKYLKAAVPPENDRLHK</sequence>
<evidence type="ECO:0000313" key="5">
    <source>
        <dbReference type="EMBL" id="SCW01275.1"/>
    </source>
</evidence>
<protein>
    <submittedName>
        <fullName evidence="5">LAFE_0D08988g1_1</fullName>
    </submittedName>
</protein>
<feature type="region of interest" description="Disordered" evidence="4">
    <location>
        <begin position="39"/>
        <end position="236"/>
    </location>
</feature>